<evidence type="ECO:0000256" key="9">
    <source>
        <dbReference type="PROSITE-ProRule" id="PRU00706"/>
    </source>
</evidence>
<evidence type="ECO:0000256" key="2">
    <source>
        <dbReference type="ARBA" id="ARBA00022679"/>
    </source>
</evidence>
<keyword evidence="7" id="KW-0460">Magnesium</keyword>
<dbReference type="SUPFAM" id="SSF54919">
    <property type="entry name" value="Nucleoside diphosphate kinase, NDK"/>
    <property type="match status" value="1"/>
</dbReference>
<name>A0A8C6YIK7_NAJNA</name>
<feature type="domain" description="Nucleoside diphosphate kinase-like" evidence="10">
    <location>
        <begin position="12"/>
        <end position="94"/>
    </location>
</feature>
<keyword evidence="8" id="KW-0546">Nucleotide metabolism</keyword>
<dbReference type="AlphaFoldDB" id="A0A8C6YIK7"/>
<dbReference type="GO" id="GO:0009117">
    <property type="term" value="P:nucleotide metabolic process"/>
    <property type="evidence" value="ECO:0007669"/>
    <property type="project" value="UniProtKB-KW"/>
</dbReference>
<dbReference type="GO" id="GO:0045839">
    <property type="term" value="P:negative regulation of mitotic nuclear division"/>
    <property type="evidence" value="ECO:0007669"/>
    <property type="project" value="TreeGrafter"/>
</dbReference>
<dbReference type="SMART" id="SM00562">
    <property type="entry name" value="NDK"/>
    <property type="match status" value="1"/>
</dbReference>
<accession>A0A8C6YIK7</accession>
<evidence type="ECO:0000256" key="1">
    <source>
        <dbReference type="ARBA" id="ARBA00001946"/>
    </source>
</evidence>
<dbReference type="Gene3D" id="3.30.70.141">
    <property type="entry name" value="Nucleoside diphosphate kinase-like domain"/>
    <property type="match status" value="1"/>
</dbReference>
<keyword evidence="5" id="KW-0418">Kinase</keyword>
<dbReference type="GO" id="GO:0005739">
    <property type="term" value="C:mitochondrion"/>
    <property type="evidence" value="ECO:0007669"/>
    <property type="project" value="TreeGrafter"/>
</dbReference>
<reference evidence="11" key="2">
    <citation type="submission" date="2025-09" db="UniProtKB">
        <authorList>
            <consortium name="Ensembl"/>
        </authorList>
    </citation>
    <scope>IDENTIFICATION</scope>
</reference>
<dbReference type="Pfam" id="PF00334">
    <property type="entry name" value="NDK"/>
    <property type="match status" value="1"/>
</dbReference>
<keyword evidence="4" id="KW-0547">Nucleotide-binding</keyword>
<organism evidence="11 12">
    <name type="scientific">Naja naja</name>
    <name type="common">Indian cobra</name>
    <dbReference type="NCBI Taxonomy" id="35670"/>
    <lineage>
        <taxon>Eukaryota</taxon>
        <taxon>Metazoa</taxon>
        <taxon>Chordata</taxon>
        <taxon>Craniata</taxon>
        <taxon>Vertebrata</taxon>
        <taxon>Euteleostomi</taxon>
        <taxon>Lepidosauria</taxon>
        <taxon>Squamata</taxon>
        <taxon>Bifurcata</taxon>
        <taxon>Unidentata</taxon>
        <taxon>Episquamata</taxon>
        <taxon>Toxicofera</taxon>
        <taxon>Serpentes</taxon>
        <taxon>Colubroidea</taxon>
        <taxon>Elapidae</taxon>
        <taxon>Elapinae</taxon>
        <taxon>Naja</taxon>
    </lineage>
</organism>
<evidence type="ECO:0000256" key="6">
    <source>
        <dbReference type="ARBA" id="ARBA00022840"/>
    </source>
</evidence>
<keyword evidence="6" id="KW-0067">ATP-binding</keyword>
<comment type="similarity">
    <text evidence="9">Belongs to the NDK family.</text>
</comment>
<evidence type="ECO:0000256" key="5">
    <source>
        <dbReference type="ARBA" id="ARBA00022777"/>
    </source>
</evidence>
<protein>
    <recommendedName>
        <fullName evidence="10">Nucleoside diphosphate kinase-like domain-containing protein</fullName>
    </recommendedName>
</protein>
<dbReference type="InterPro" id="IPR034907">
    <property type="entry name" value="NDK-like_dom"/>
</dbReference>
<evidence type="ECO:0000256" key="7">
    <source>
        <dbReference type="ARBA" id="ARBA00022842"/>
    </source>
</evidence>
<dbReference type="GeneTree" id="ENSGT00940000173712"/>
<dbReference type="Proteomes" id="UP000694559">
    <property type="component" value="Unplaced"/>
</dbReference>
<evidence type="ECO:0000256" key="4">
    <source>
        <dbReference type="ARBA" id="ARBA00022741"/>
    </source>
</evidence>
<keyword evidence="12" id="KW-1185">Reference proteome</keyword>
<evidence type="ECO:0000256" key="3">
    <source>
        <dbReference type="ARBA" id="ARBA00022723"/>
    </source>
</evidence>
<dbReference type="InterPro" id="IPR037994">
    <property type="entry name" value="NDPk6"/>
</dbReference>
<comment type="cofactor">
    <cofactor evidence="1">
        <name>Mg(2+)</name>
        <dbReference type="ChEBI" id="CHEBI:18420"/>
    </cofactor>
</comment>
<evidence type="ECO:0000256" key="8">
    <source>
        <dbReference type="ARBA" id="ARBA00023080"/>
    </source>
</evidence>
<dbReference type="GO" id="GO:0004550">
    <property type="term" value="F:nucleoside diphosphate kinase activity"/>
    <property type="evidence" value="ECO:0007669"/>
    <property type="project" value="InterPro"/>
</dbReference>
<proteinExistence type="inferred from homology"/>
<dbReference type="Ensembl" id="ENSNNAT00000029319.1">
    <property type="protein sequence ID" value="ENSNNAP00000027990.1"/>
    <property type="gene ID" value="ENSNNAG00000018065.1"/>
</dbReference>
<comment type="caution">
    <text evidence="9">Lacks conserved residue(s) required for the propagation of feature annotation.</text>
</comment>
<dbReference type="GO" id="GO:0005524">
    <property type="term" value="F:ATP binding"/>
    <property type="evidence" value="ECO:0007669"/>
    <property type="project" value="UniProtKB-KW"/>
</dbReference>
<keyword evidence="3" id="KW-0479">Metal-binding</keyword>
<keyword evidence="2" id="KW-0808">Transferase</keyword>
<dbReference type="PANTHER" id="PTHR46956:SF1">
    <property type="entry name" value="NUCLEOSIDE DIPHOSPHATE KINASE 6"/>
    <property type="match status" value="1"/>
</dbReference>
<sequence>MRLSWPGLRRALQLTLAIVKPDAVAHPLVLEAVHETILNHKFLIVRMKDLLWTKEDSQRFYQEHSGWCGGFPMQLGLKSHLLGKTGEGSLVLQPSLGIF</sequence>
<reference evidence="11" key="1">
    <citation type="submission" date="2025-08" db="UniProtKB">
        <authorList>
            <consortium name="Ensembl"/>
        </authorList>
    </citation>
    <scope>IDENTIFICATION</scope>
</reference>
<evidence type="ECO:0000259" key="10">
    <source>
        <dbReference type="SMART" id="SM00562"/>
    </source>
</evidence>
<dbReference type="PROSITE" id="PS51374">
    <property type="entry name" value="NDPK_LIKE"/>
    <property type="match status" value="1"/>
</dbReference>
<dbReference type="PANTHER" id="PTHR46956">
    <property type="entry name" value="NUCLEOSIDE DIPHOSPHATE KINASE 6"/>
    <property type="match status" value="1"/>
</dbReference>
<dbReference type="OrthoDB" id="25346at2759"/>
<evidence type="ECO:0000313" key="11">
    <source>
        <dbReference type="Ensembl" id="ENSNNAP00000027990.1"/>
    </source>
</evidence>
<dbReference type="GO" id="GO:0046872">
    <property type="term" value="F:metal ion binding"/>
    <property type="evidence" value="ECO:0007669"/>
    <property type="project" value="UniProtKB-KW"/>
</dbReference>
<evidence type="ECO:0000313" key="12">
    <source>
        <dbReference type="Proteomes" id="UP000694559"/>
    </source>
</evidence>
<dbReference type="GO" id="GO:0030308">
    <property type="term" value="P:negative regulation of cell growth"/>
    <property type="evidence" value="ECO:0007669"/>
    <property type="project" value="TreeGrafter"/>
</dbReference>
<dbReference type="InterPro" id="IPR036850">
    <property type="entry name" value="NDK-like_dom_sf"/>
</dbReference>